<dbReference type="Pfam" id="PF02074">
    <property type="entry name" value="Peptidase_M32"/>
    <property type="match status" value="1"/>
</dbReference>
<keyword evidence="1" id="KW-0645">Protease</keyword>
<dbReference type="InterPro" id="IPR001333">
    <property type="entry name" value="Peptidase_M32_Taq"/>
</dbReference>
<comment type="similarity">
    <text evidence="1">Belongs to the peptidase M32 family.</text>
</comment>
<protein>
    <recommendedName>
        <fullName evidence="1">Metal-dependent carboxypeptidase</fullName>
        <ecNumber evidence="1">3.4.17.19</ecNumber>
    </recommendedName>
</protein>
<dbReference type="GO" id="GO:0004180">
    <property type="term" value="F:carboxypeptidase activity"/>
    <property type="evidence" value="ECO:0007669"/>
    <property type="project" value="UniProtKB-KW"/>
</dbReference>
<keyword evidence="1" id="KW-0479">Metal-binding</keyword>
<evidence type="ECO:0000256" key="1">
    <source>
        <dbReference type="PIRNR" id="PIRNR006615"/>
    </source>
</evidence>
<keyword evidence="1" id="KW-0482">Metalloprotease</keyword>
<dbReference type="PROSITE" id="PS52034">
    <property type="entry name" value="PEPTIDASE_M32"/>
    <property type="match status" value="1"/>
</dbReference>
<comment type="function">
    <text evidence="1">Broad specificity carboxypetidase that releases amino acids sequentially from the C-terminus, including neutral, aromatic, polar and basic residues.</text>
</comment>
<gene>
    <name evidence="2" type="ORF">JHW45_08465</name>
</gene>
<dbReference type="SUPFAM" id="SSF55486">
    <property type="entry name" value="Metalloproteases ('zincins'), catalytic domain"/>
    <property type="match status" value="1"/>
</dbReference>
<name>A0ABY7SZG1_9RHOB</name>
<accession>A0ABY7SZG1</accession>
<proteinExistence type="inferred from homology"/>
<dbReference type="PANTHER" id="PTHR34217">
    <property type="entry name" value="METAL-DEPENDENT CARBOXYPEPTIDASE"/>
    <property type="match status" value="1"/>
</dbReference>
<sequence>MSVFNDLLAFQRQTEALSSVAERLGWDQETVMPRGAVEQRAEEMAAMESVIHDRRTDPRLGEWLAAAEPQDEVGARIVDLIARDFSRASRVPARLASELAKTTSLAQGIWAEARANETPEDFLPTLDHVIMLKREEAAALADGGDPYDALLEEYEPDTTAAQIAQVFDIMRPRLVGLRDDVLGADFQPQPLTGHFPQKTQLRLARICATAFGYDWTRGRMDVAVHPFSSGRWQDSRITTRVVEPEPFNCLYSTIHEVGHSSYELGIDSDYAFTPLGRGVSMGVHESQSRLYENQMGRGRAFTGWLFNRMSDAFDGLNIADPEAFYGTVNRVTPGYIRTESDEVQYNLHIMMRFDLERDLITGRLDTDDLVEAWNARFLKDFGVAVDRPSNGVLQDVHWAVGLFGYFPTYALGNVYAGCLNAAMRAAVPDLDDALAEGDAAPGAEWLRENVHRHGSLIPARRLIEDATGGPIGPEPLLSYLEEKFARIYHL</sequence>
<comment type="catalytic activity">
    <reaction evidence="1">
        <text>Release of a C-terminal amino acid with broad specificity, except for -Pro.</text>
        <dbReference type="EC" id="3.4.17.19"/>
    </reaction>
</comment>
<keyword evidence="1 2" id="KW-0121">Carboxypeptidase</keyword>
<dbReference type="CDD" id="cd06460">
    <property type="entry name" value="M32_Taq"/>
    <property type="match status" value="1"/>
</dbReference>
<dbReference type="EMBL" id="CP067134">
    <property type="protein sequence ID" value="WCR12326.1"/>
    <property type="molecule type" value="Genomic_DNA"/>
</dbReference>
<dbReference type="Gene3D" id="1.10.1370.30">
    <property type="match status" value="1"/>
</dbReference>
<dbReference type="PIRSF" id="PIRSF006615">
    <property type="entry name" value="Zn_crbxpep_Taq"/>
    <property type="match status" value="1"/>
</dbReference>
<evidence type="ECO:0000313" key="2">
    <source>
        <dbReference type="EMBL" id="WCR12326.1"/>
    </source>
</evidence>
<keyword evidence="1" id="KW-0378">Hydrolase</keyword>
<dbReference type="PRINTS" id="PR00998">
    <property type="entry name" value="CRBOXYPTASET"/>
</dbReference>
<dbReference type="PANTHER" id="PTHR34217:SF1">
    <property type="entry name" value="CARBOXYPEPTIDASE 1"/>
    <property type="match status" value="1"/>
</dbReference>
<keyword evidence="3" id="KW-1185">Reference proteome</keyword>
<dbReference type="EC" id="3.4.17.19" evidence="1"/>
<organism evidence="2 3">
    <name type="scientific">Paracoccus stylophorae</name>
    <dbReference type="NCBI Taxonomy" id="659350"/>
    <lineage>
        <taxon>Bacteria</taxon>
        <taxon>Pseudomonadati</taxon>
        <taxon>Pseudomonadota</taxon>
        <taxon>Alphaproteobacteria</taxon>
        <taxon>Rhodobacterales</taxon>
        <taxon>Paracoccaceae</taxon>
        <taxon>Paracoccus</taxon>
    </lineage>
</organism>
<dbReference type="Proteomes" id="UP001218412">
    <property type="component" value="Chromosome"/>
</dbReference>
<reference evidence="2 3" key="1">
    <citation type="submission" date="2021-01" db="EMBL/GenBank/DDBJ databases">
        <title>Biogeographic distribution of Paracoccus.</title>
        <authorList>
            <person name="Hollensteiner J."/>
            <person name="Leineberger J."/>
            <person name="Brinkhoff T."/>
            <person name="Daniel R."/>
        </authorList>
    </citation>
    <scope>NUCLEOTIDE SEQUENCE [LARGE SCALE GENOMIC DNA]</scope>
    <source>
        <strain evidence="2 3">LMG25392</strain>
    </source>
</reference>
<evidence type="ECO:0000313" key="3">
    <source>
        <dbReference type="Proteomes" id="UP001218412"/>
    </source>
</evidence>
<dbReference type="RefSeq" id="WP_272860436.1">
    <property type="nucleotide sequence ID" value="NZ_CP067134.1"/>
</dbReference>